<feature type="binding site" evidence="8">
    <location>
        <position position="247"/>
    </location>
    <ligand>
        <name>3',5'-cyclic AMP</name>
        <dbReference type="ChEBI" id="CHEBI:58165"/>
        <label>1</label>
    </ligand>
</feature>
<dbReference type="InterPro" id="IPR018490">
    <property type="entry name" value="cNMP-bd_dom_sf"/>
</dbReference>
<evidence type="ECO:0000259" key="11">
    <source>
        <dbReference type="PROSITE" id="PS50042"/>
    </source>
</evidence>
<dbReference type="FunFam" id="2.60.120.10:FF:000039">
    <property type="entry name" value="cAMP-dependent protein kinase regulatory subunit"/>
    <property type="match status" value="1"/>
</dbReference>
<keyword evidence="7 8" id="KW-0114">cAMP</keyword>
<feature type="coiled-coil region" evidence="9">
    <location>
        <begin position="58"/>
        <end position="85"/>
    </location>
</feature>
<evidence type="ECO:0000256" key="1">
    <source>
        <dbReference type="ARBA" id="ARBA00005753"/>
    </source>
</evidence>
<dbReference type="SUPFAM" id="SSF51206">
    <property type="entry name" value="cAMP-binding domain-like"/>
    <property type="match status" value="2"/>
</dbReference>
<dbReference type="EMBL" id="HBGW01026752">
    <property type="protein sequence ID" value="CAD9544737.1"/>
    <property type="molecule type" value="Transcribed_RNA"/>
</dbReference>
<keyword evidence="6 8" id="KW-0547">Nucleotide-binding</keyword>
<feature type="binding site" evidence="8">
    <location>
        <position position="238"/>
    </location>
    <ligand>
        <name>3',5'-cyclic AMP</name>
        <dbReference type="ChEBI" id="CHEBI:58165"/>
        <label>1</label>
    </ligand>
</feature>
<dbReference type="PRINTS" id="PR00103">
    <property type="entry name" value="CAMPKINASE"/>
</dbReference>
<keyword evidence="4 8" id="KW-0116">cAMP-binding</keyword>
<dbReference type="PROSITE" id="PS00888">
    <property type="entry name" value="CNMP_BINDING_1"/>
    <property type="match status" value="1"/>
</dbReference>
<dbReference type="PANTHER" id="PTHR11635">
    <property type="entry name" value="CAMP-DEPENDENT PROTEIN KINASE REGULATORY CHAIN"/>
    <property type="match status" value="1"/>
</dbReference>
<feature type="domain" description="Cyclic nucleotide-binding" evidence="11">
    <location>
        <begin position="291"/>
        <end position="389"/>
    </location>
</feature>
<dbReference type="InterPro" id="IPR018488">
    <property type="entry name" value="cNMP-bd_CS"/>
</dbReference>
<feature type="compositionally biased region" description="Acidic residues" evidence="10">
    <location>
        <begin position="102"/>
        <end position="116"/>
    </location>
</feature>
<dbReference type="GO" id="GO:0030552">
    <property type="term" value="F:cAMP binding"/>
    <property type="evidence" value="ECO:0007669"/>
    <property type="project" value="UniProtKB-KW"/>
</dbReference>
<feature type="binding site" evidence="8">
    <location>
        <position position="356"/>
    </location>
    <ligand>
        <name>3',5'-cyclic AMP</name>
        <dbReference type="ChEBI" id="CHEBI:58165"/>
        <label>2</label>
    </ligand>
</feature>
<dbReference type="CDD" id="cd00038">
    <property type="entry name" value="CAP_ED"/>
    <property type="match status" value="2"/>
</dbReference>
<dbReference type="PROSITE" id="PS50042">
    <property type="entry name" value="CNMP_BINDING_3"/>
    <property type="match status" value="2"/>
</dbReference>
<dbReference type="GO" id="GO:0034236">
    <property type="term" value="F:protein kinase A catalytic subunit binding"/>
    <property type="evidence" value="ECO:0007669"/>
    <property type="project" value="TreeGrafter"/>
</dbReference>
<protein>
    <recommendedName>
        <fullName evidence="2">cAMP-dependent protein kinase regulatory subunit</fullName>
    </recommendedName>
</protein>
<dbReference type="CDD" id="cd22964">
    <property type="entry name" value="DD_CrRSP_unchar"/>
    <property type="match status" value="1"/>
</dbReference>
<evidence type="ECO:0000256" key="3">
    <source>
        <dbReference type="ARBA" id="ARBA00022553"/>
    </source>
</evidence>
<evidence type="ECO:0000256" key="9">
    <source>
        <dbReference type="SAM" id="Coils"/>
    </source>
</evidence>
<dbReference type="InterPro" id="IPR050503">
    <property type="entry name" value="cAMP-dep_PK_reg_su-like"/>
</dbReference>
<dbReference type="PANTHER" id="PTHR11635:SF152">
    <property type="entry name" value="CAMP-DEPENDENT PROTEIN KINASE TYPE I REGULATORY SUBUNIT-RELATED"/>
    <property type="match status" value="1"/>
</dbReference>
<organism evidence="12">
    <name type="scientific">Zooxanthella nutricula</name>
    <dbReference type="NCBI Taxonomy" id="1333877"/>
    <lineage>
        <taxon>Eukaryota</taxon>
        <taxon>Sar</taxon>
        <taxon>Alveolata</taxon>
        <taxon>Dinophyceae</taxon>
        <taxon>Peridiniales</taxon>
        <taxon>Peridiniales incertae sedis</taxon>
        <taxon>Zooxanthella</taxon>
    </lineage>
</organism>
<evidence type="ECO:0000256" key="7">
    <source>
        <dbReference type="ARBA" id="ARBA00023149"/>
    </source>
</evidence>
<feature type="domain" description="Cyclic nucleotide-binding" evidence="11">
    <location>
        <begin position="168"/>
        <end position="288"/>
    </location>
</feature>
<evidence type="ECO:0000313" key="12">
    <source>
        <dbReference type="EMBL" id="CAD9544737.1"/>
    </source>
</evidence>
<evidence type="ECO:0000256" key="5">
    <source>
        <dbReference type="ARBA" id="ARBA00022737"/>
    </source>
</evidence>
<dbReference type="InterPro" id="IPR014710">
    <property type="entry name" value="RmlC-like_jellyroll"/>
</dbReference>
<proteinExistence type="inferred from homology"/>
<evidence type="ECO:0000256" key="4">
    <source>
        <dbReference type="ARBA" id="ARBA00022566"/>
    </source>
</evidence>
<accession>A0A7S2NKC7</accession>
<reference evidence="12" key="1">
    <citation type="submission" date="2021-01" db="EMBL/GenBank/DDBJ databases">
        <authorList>
            <person name="Corre E."/>
            <person name="Pelletier E."/>
            <person name="Niang G."/>
            <person name="Scheremetjew M."/>
            <person name="Finn R."/>
            <person name="Kale V."/>
            <person name="Holt S."/>
            <person name="Cochrane G."/>
            <person name="Meng A."/>
            <person name="Brown T."/>
            <person name="Cohen L."/>
        </authorList>
    </citation>
    <scope>NUCLEOTIDE SEQUENCE</scope>
    <source>
        <strain evidence="12">RCC3387</strain>
    </source>
</reference>
<dbReference type="SMART" id="SM00100">
    <property type="entry name" value="cNMP"/>
    <property type="match status" value="2"/>
</dbReference>
<dbReference type="GO" id="GO:0005829">
    <property type="term" value="C:cytosol"/>
    <property type="evidence" value="ECO:0007669"/>
    <property type="project" value="TreeGrafter"/>
</dbReference>
<dbReference type="GO" id="GO:0004862">
    <property type="term" value="F:cAMP-dependent protein kinase inhibitor activity"/>
    <property type="evidence" value="ECO:0007669"/>
    <property type="project" value="TreeGrafter"/>
</dbReference>
<feature type="binding site" evidence="8">
    <location>
        <position position="365"/>
    </location>
    <ligand>
        <name>3',5'-cyclic AMP</name>
        <dbReference type="ChEBI" id="CHEBI:58165"/>
        <label>2</label>
    </ligand>
</feature>
<dbReference type="Gene3D" id="2.60.120.10">
    <property type="entry name" value="Jelly Rolls"/>
    <property type="match status" value="2"/>
</dbReference>
<dbReference type="PROSITE" id="PS00889">
    <property type="entry name" value="CNMP_BINDING_2"/>
    <property type="match status" value="2"/>
</dbReference>
<keyword evidence="3" id="KW-0597">Phosphoprotein</keyword>
<dbReference type="GO" id="GO:0005952">
    <property type="term" value="C:cAMP-dependent protein kinase complex"/>
    <property type="evidence" value="ECO:0007669"/>
    <property type="project" value="InterPro"/>
</dbReference>
<gene>
    <name evidence="12" type="ORF">BRAN1462_LOCUS17013</name>
</gene>
<sequence>MEGLDSLKISEEKKKYIVELLNPVLEEMVAEAIHKMPKDPIPFMLEWLENKRVVEEDKDLTVDEKDTLAKENQSLQAEIESMKGHLSEVVNMANNESGTHGDDEEEEDDDDDEPPPDFERPMQTKARQSVSAEAYGEWNAKKEFVAPVIIKTDAQKDRLKEVLKQSFLFANLDTNELNIVIGAMKEVKTTPGHSVIKQGDDGNFMFVIESGDFDCSIKGEDGIEKVVKTCSSGDYFGELAVLYSTPRAASVVSKGDGVCWQLDRDTFNHIVKGAASKKRDRYTSFLGKVSMLQNMDAYERSQIADALRSEEFPAGATIMTQGECGDKFFIIEEGDAVASKGGVEVMNYSTGDYFGELALIRNQARAATVTAKTALKVLTLDAGSFKRLLDVSALLGRADNKYT</sequence>
<name>A0A7S2NKC7_9DINO</name>
<dbReference type="InterPro" id="IPR012198">
    <property type="entry name" value="cAMP_dep_PK_reg_su"/>
</dbReference>
<dbReference type="Pfam" id="PF00027">
    <property type="entry name" value="cNMP_binding"/>
    <property type="match status" value="2"/>
</dbReference>
<dbReference type="GO" id="GO:0033554">
    <property type="term" value="P:cellular response to stress"/>
    <property type="evidence" value="ECO:0007669"/>
    <property type="project" value="UniProtKB-ARBA"/>
</dbReference>
<keyword evidence="5" id="KW-0677">Repeat</keyword>
<feature type="region of interest" description="Disordered" evidence="10">
    <location>
        <begin position="93"/>
        <end position="129"/>
    </location>
</feature>
<keyword evidence="9" id="KW-0175">Coiled coil</keyword>
<evidence type="ECO:0000256" key="10">
    <source>
        <dbReference type="SAM" id="MobiDB-lite"/>
    </source>
</evidence>
<evidence type="ECO:0000256" key="6">
    <source>
        <dbReference type="ARBA" id="ARBA00022741"/>
    </source>
</evidence>
<evidence type="ECO:0000256" key="8">
    <source>
        <dbReference type="PIRSR" id="PIRSR000548-1"/>
    </source>
</evidence>
<comment type="similarity">
    <text evidence="1">Belongs to the cAMP-dependent kinase regulatory chain family.</text>
</comment>
<evidence type="ECO:0000256" key="2">
    <source>
        <dbReference type="ARBA" id="ARBA00020355"/>
    </source>
</evidence>
<dbReference type="PIRSF" id="PIRSF000548">
    <property type="entry name" value="PK_regulatory"/>
    <property type="match status" value="1"/>
</dbReference>
<dbReference type="InterPro" id="IPR000595">
    <property type="entry name" value="cNMP-bd_dom"/>
</dbReference>
<dbReference type="AlphaFoldDB" id="A0A7S2NKC7"/>